<protein>
    <submittedName>
        <fullName evidence="2">Uncharacterized protein</fullName>
    </submittedName>
</protein>
<organism evidence="2 3">
    <name type="scientific">Halopseudomonas salina</name>
    <dbReference type="NCBI Taxonomy" id="1323744"/>
    <lineage>
        <taxon>Bacteria</taxon>
        <taxon>Pseudomonadati</taxon>
        <taxon>Pseudomonadota</taxon>
        <taxon>Gammaproteobacteria</taxon>
        <taxon>Pseudomonadales</taxon>
        <taxon>Pseudomonadaceae</taxon>
        <taxon>Halopseudomonas</taxon>
    </lineage>
</organism>
<feature type="compositionally biased region" description="Basic and acidic residues" evidence="1">
    <location>
        <begin position="32"/>
        <end position="46"/>
    </location>
</feature>
<comment type="caution">
    <text evidence="2">The sequence shown here is derived from an EMBL/GenBank/DDBJ whole genome shotgun (WGS) entry which is preliminary data.</text>
</comment>
<evidence type="ECO:0000313" key="3">
    <source>
        <dbReference type="Proteomes" id="UP000638188"/>
    </source>
</evidence>
<evidence type="ECO:0000313" key="2">
    <source>
        <dbReference type="EMBL" id="GGC87476.1"/>
    </source>
</evidence>
<evidence type="ECO:0000256" key="1">
    <source>
        <dbReference type="SAM" id="MobiDB-lite"/>
    </source>
</evidence>
<proteinExistence type="predicted"/>
<gene>
    <name evidence="2" type="ORF">GCM10007418_04040</name>
</gene>
<keyword evidence="3" id="KW-1185">Reference proteome</keyword>
<feature type="compositionally biased region" description="Polar residues" evidence="1">
    <location>
        <begin position="17"/>
        <end position="27"/>
    </location>
</feature>
<reference evidence="3" key="1">
    <citation type="journal article" date="2019" name="Int. J. Syst. Evol. Microbiol.">
        <title>The Global Catalogue of Microorganisms (GCM) 10K type strain sequencing project: providing services to taxonomists for standard genome sequencing and annotation.</title>
        <authorList>
            <consortium name="The Broad Institute Genomics Platform"/>
            <consortium name="The Broad Institute Genome Sequencing Center for Infectious Disease"/>
            <person name="Wu L."/>
            <person name="Ma J."/>
        </authorList>
    </citation>
    <scope>NUCLEOTIDE SEQUENCE [LARGE SCALE GENOMIC DNA]</scope>
    <source>
        <strain evidence="3">CGMCC 1.12482</strain>
    </source>
</reference>
<accession>A0ABQ1NYH7</accession>
<feature type="region of interest" description="Disordered" evidence="1">
    <location>
        <begin position="1"/>
        <end position="99"/>
    </location>
</feature>
<dbReference type="RefSeq" id="WP_150277513.1">
    <property type="nucleotide sequence ID" value="NZ_BMFF01000001.1"/>
</dbReference>
<dbReference type="Proteomes" id="UP000638188">
    <property type="component" value="Unassembled WGS sequence"/>
</dbReference>
<name>A0ABQ1NYH7_9GAMM</name>
<dbReference type="EMBL" id="BMFF01000001">
    <property type="protein sequence ID" value="GGC87476.1"/>
    <property type="molecule type" value="Genomic_DNA"/>
</dbReference>
<sequence length="152" mass="16517">MATPTERSTGIRERLSARSNGLSSRTNARADGIQERLDARHQRKAGELVQNLLDMANPGKPLPTLKREEPRGGIPQRRGYSEVNQQPGTGGQGGIAGPLQELDIDQREYYAPLLSSDGLFALPQIKMLQMTDGGGNPFQVQLADPHPPEPTP</sequence>
<feature type="region of interest" description="Disordered" evidence="1">
    <location>
        <begin position="132"/>
        <end position="152"/>
    </location>
</feature>